<dbReference type="EMBL" id="FRAW01000008">
    <property type="protein sequence ID" value="SHK50032.1"/>
    <property type="molecule type" value="Genomic_DNA"/>
</dbReference>
<proteinExistence type="inferred from homology"/>
<dbReference type="RefSeq" id="WP_073303313.1">
    <property type="nucleotide sequence ID" value="NZ_FRAW01000008.1"/>
</dbReference>
<accession>A0A1M6SZ42</accession>
<keyword evidence="2" id="KW-1003">Cell membrane</keyword>
<keyword evidence="2" id="KW-0472">Membrane</keyword>
<dbReference type="PANTHER" id="PTHR33269:SF17">
    <property type="entry name" value="NADH-UBIQUINONE OXIDOREDUCTASE CHAIN 6"/>
    <property type="match status" value="1"/>
</dbReference>
<dbReference type="InterPro" id="IPR001457">
    <property type="entry name" value="NADH_UbQ/plastoQ_OxRdtase_su6"/>
</dbReference>
<evidence type="ECO:0000313" key="3">
    <source>
        <dbReference type="EMBL" id="SHK50032.1"/>
    </source>
</evidence>
<dbReference type="GO" id="GO:0048038">
    <property type="term" value="F:quinone binding"/>
    <property type="evidence" value="ECO:0007669"/>
    <property type="project" value="UniProtKB-UniRule"/>
</dbReference>
<comment type="subcellular location">
    <subcellularLocation>
        <location evidence="2">Cell membrane</location>
        <topology evidence="2">Multi-pass membrane protein</topology>
    </subcellularLocation>
</comment>
<feature type="transmembrane region" description="Helical" evidence="2">
    <location>
        <begin position="99"/>
        <end position="117"/>
    </location>
</feature>
<dbReference type="EC" id="7.1.1.-" evidence="2"/>
<keyword evidence="2" id="KW-1133">Transmembrane helix</keyword>
<gene>
    <name evidence="3" type="ORF">SAMN05720469_10811</name>
</gene>
<reference evidence="4" key="1">
    <citation type="submission" date="2016-11" db="EMBL/GenBank/DDBJ databases">
        <authorList>
            <person name="Varghese N."/>
            <person name="Submissions S."/>
        </authorList>
    </citation>
    <scope>NUCLEOTIDE SEQUENCE [LARGE SCALE GENOMIC DNA]</scope>
    <source>
        <strain evidence="4">UWOS</strain>
    </source>
</reference>
<evidence type="ECO:0000256" key="1">
    <source>
        <dbReference type="ARBA" id="ARBA00005698"/>
    </source>
</evidence>
<keyword evidence="2" id="KW-0520">NAD</keyword>
<comment type="similarity">
    <text evidence="1 2">Belongs to the complex I subunit 6 family.</text>
</comment>
<feature type="transmembrane region" description="Helical" evidence="2">
    <location>
        <begin position="12"/>
        <end position="31"/>
    </location>
</feature>
<dbReference type="GO" id="GO:0008137">
    <property type="term" value="F:NADH dehydrogenase (ubiquinone) activity"/>
    <property type="evidence" value="ECO:0007669"/>
    <property type="project" value="UniProtKB-UniRule"/>
</dbReference>
<dbReference type="PANTHER" id="PTHR33269">
    <property type="entry name" value="NADH-UBIQUINONE OXIDOREDUCTASE CHAIN 6"/>
    <property type="match status" value="1"/>
</dbReference>
<dbReference type="Proteomes" id="UP000184275">
    <property type="component" value="Unassembled WGS sequence"/>
</dbReference>
<sequence>MSLISDALFSDIVFYVVAAAMILSAIITITAKNLLQSAVFLIVSFIGTAILYLMLHAEFIAMAQIMVYAGGVVIFVIFTILLTSHLGEATLNIKLPRNFIALAIAGGLLFTVVRFLLKAKDIQTALPGAHSDYASLPQLALRLLSSDPSGFLIPFELVSFILLVTLICAITIARKLKGEE</sequence>
<protein>
    <recommendedName>
        <fullName evidence="2">NADH-quinone oxidoreductase subunit J</fullName>
        <ecNumber evidence="2">7.1.1.-</ecNumber>
    </recommendedName>
</protein>
<organism evidence="3 4">
    <name type="scientific">Fibrobacter intestinalis</name>
    <dbReference type="NCBI Taxonomy" id="28122"/>
    <lineage>
        <taxon>Bacteria</taxon>
        <taxon>Pseudomonadati</taxon>
        <taxon>Fibrobacterota</taxon>
        <taxon>Fibrobacteria</taxon>
        <taxon>Fibrobacterales</taxon>
        <taxon>Fibrobacteraceae</taxon>
        <taxon>Fibrobacter</taxon>
    </lineage>
</organism>
<dbReference type="InterPro" id="IPR042106">
    <property type="entry name" value="Nuo/plastoQ_OxRdtase_6_NuoJ"/>
</dbReference>
<name>A0A1M6SZ42_9BACT</name>
<comment type="catalytic activity">
    <reaction evidence="2">
        <text>a quinone + NADH + 5 H(+)(in) = a quinol + NAD(+) + 4 H(+)(out)</text>
        <dbReference type="Rhea" id="RHEA:57888"/>
        <dbReference type="ChEBI" id="CHEBI:15378"/>
        <dbReference type="ChEBI" id="CHEBI:24646"/>
        <dbReference type="ChEBI" id="CHEBI:57540"/>
        <dbReference type="ChEBI" id="CHEBI:57945"/>
        <dbReference type="ChEBI" id="CHEBI:132124"/>
    </reaction>
</comment>
<feature type="transmembrane region" description="Helical" evidence="2">
    <location>
        <begin position="61"/>
        <end position="87"/>
    </location>
</feature>
<feature type="transmembrane region" description="Helical" evidence="2">
    <location>
        <begin position="151"/>
        <end position="173"/>
    </location>
</feature>
<keyword evidence="4" id="KW-1185">Reference proteome</keyword>
<evidence type="ECO:0000313" key="4">
    <source>
        <dbReference type="Proteomes" id="UP000184275"/>
    </source>
</evidence>
<dbReference type="GO" id="GO:0005886">
    <property type="term" value="C:plasma membrane"/>
    <property type="evidence" value="ECO:0007669"/>
    <property type="project" value="UniProtKB-SubCell"/>
</dbReference>
<feature type="transmembrane region" description="Helical" evidence="2">
    <location>
        <begin position="38"/>
        <end position="55"/>
    </location>
</feature>
<dbReference type="Gene3D" id="1.20.120.1200">
    <property type="entry name" value="NADH-ubiquinone/plastoquinone oxidoreductase chain 6, subunit NuoJ"/>
    <property type="match status" value="1"/>
</dbReference>
<comment type="function">
    <text evidence="2">NDH-1 shuttles electrons from NADH, via FMN and iron-sulfur (Fe-S) centers, to quinones in the respiratory chain. Couples the redox reaction to proton translocation (for every two electrons transferred, four hydrogen ions are translocated across the cytoplasmic membrane), and thus conserves the redox energy in a proton gradient.</text>
</comment>
<keyword evidence="2" id="KW-0874">Quinone</keyword>
<evidence type="ECO:0000256" key="2">
    <source>
        <dbReference type="RuleBase" id="RU004429"/>
    </source>
</evidence>
<dbReference type="AlphaFoldDB" id="A0A1M6SZ42"/>
<dbReference type="Pfam" id="PF00499">
    <property type="entry name" value="Oxidored_q3"/>
    <property type="match status" value="1"/>
</dbReference>
<keyword evidence="2" id="KW-0812">Transmembrane</keyword>